<feature type="compositionally biased region" description="Basic and acidic residues" evidence="1">
    <location>
        <begin position="74"/>
        <end position="84"/>
    </location>
</feature>
<dbReference type="PANTHER" id="PTHR46548">
    <property type="entry name" value="BAH AND TFIIS DOMAIN-CONTAINING PROTEIN-RELATED"/>
    <property type="match status" value="1"/>
</dbReference>
<feature type="compositionally biased region" description="Polar residues" evidence="1">
    <location>
        <begin position="153"/>
        <end position="167"/>
    </location>
</feature>
<feature type="region of interest" description="Disordered" evidence="1">
    <location>
        <begin position="17"/>
        <end position="40"/>
    </location>
</feature>
<feature type="region of interest" description="Disordered" evidence="1">
    <location>
        <begin position="59"/>
        <end position="84"/>
    </location>
</feature>
<accession>A0AAD9Z362</accession>
<feature type="compositionally biased region" description="Basic and acidic residues" evidence="1">
    <location>
        <begin position="22"/>
        <end position="37"/>
    </location>
</feature>
<comment type="caution">
    <text evidence="2">The sequence shown here is derived from an EMBL/GenBank/DDBJ whole genome shotgun (WGS) entry which is preliminary data.</text>
</comment>
<protein>
    <submittedName>
        <fullName evidence="2">Uncharacterized protein</fullName>
    </submittedName>
</protein>
<proteinExistence type="predicted"/>
<keyword evidence="3" id="KW-1185">Reference proteome</keyword>
<evidence type="ECO:0000313" key="2">
    <source>
        <dbReference type="EMBL" id="KAK3170475.1"/>
    </source>
</evidence>
<dbReference type="AlphaFoldDB" id="A0AAD9Z362"/>
<organism evidence="2 3">
    <name type="scientific">Dipteronia sinensis</name>
    <dbReference type="NCBI Taxonomy" id="43782"/>
    <lineage>
        <taxon>Eukaryota</taxon>
        <taxon>Viridiplantae</taxon>
        <taxon>Streptophyta</taxon>
        <taxon>Embryophyta</taxon>
        <taxon>Tracheophyta</taxon>
        <taxon>Spermatophyta</taxon>
        <taxon>Magnoliopsida</taxon>
        <taxon>eudicotyledons</taxon>
        <taxon>Gunneridae</taxon>
        <taxon>Pentapetalae</taxon>
        <taxon>rosids</taxon>
        <taxon>malvids</taxon>
        <taxon>Sapindales</taxon>
        <taxon>Sapindaceae</taxon>
        <taxon>Hippocastanoideae</taxon>
        <taxon>Acereae</taxon>
        <taxon>Dipteronia</taxon>
    </lineage>
</organism>
<dbReference type="EMBL" id="JANJYJ010000880">
    <property type="protein sequence ID" value="KAK3170475.1"/>
    <property type="molecule type" value="Genomic_DNA"/>
</dbReference>
<name>A0AAD9Z362_9ROSI</name>
<evidence type="ECO:0000256" key="1">
    <source>
        <dbReference type="SAM" id="MobiDB-lite"/>
    </source>
</evidence>
<reference evidence="2" key="1">
    <citation type="journal article" date="2023" name="Plant J.">
        <title>Genome sequences and population genomics provide insights into the demographic history, inbreeding, and mutation load of two 'living fossil' tree species of Dipteronia.</title>
        <authorList>
            <person name="Feng Y."/>
            <person name="Comes H.P."/>
            <person name="Chen J."/>
            <person name="Zhu S."/>
            <person name="Lu R."/>
            <person name="Zhang X."/>
            <person name="Li P."/>
            <person name="Qiu J."/>
            <person name="Olsen K.M."/>
            <person name="Qiu Y."/>
        </authorList>
    </citation>
    <scope>NUCLEOTIDE SEQUENCE</scope>
    <source>
        <strain evidence="2">NBL</strain>
    </source>
</reference>
<dbReference type="Proteomes" id="UP001281410">
    <property type="component" value="Unassembled WGS sequence"/>
</dbReference>
<feature type="region of interest" description="Disordered" evidence="1">
    <location>
        <begin position="150"/>
        <end position="180"/>
    </location>
</feature>
<feature type="compositionally biased region" description="Basic and acidic residues" evidence="1">
    <location>
        <begin position="168"/>
        <end position="180"/>
    </location>
</feature>
<gene>
    <name evidence="2" type="ORF">Dsin_032965</name>
</gene>
<dbReference type="PANTHER" id="PTHR46548:SF1">
    <property type="entry name" value="BAH AND TFIIS DOMAIN-CONTAINING PROTEIN-RELATED"/>
    <property type="match status" value="1"/>
</dbReference>
<evidence type="ECO:0000313" key="3">
    <source>
        <dbReference type="Proteomes" id="UP001281410"/>
    </source>
</evidence>
<sequence>MSMEDLLKILQSQTASIFPVSDKQDQSDRNTKEKSDSFRANISSNVNTESWQFNDIKDAVAGTGEGDGSPAVVSDEKRCRTGDDARKVVETSKDVSASSGNEMKAVKFHEASLSSINALIESVKYSEAYASVPVGDDVGMNLLASVAAGEMSKSGTVSPTGSPQRNTSGHEHFCDDSDSK</sequence>